<dbReference type="PANTHER" id="PTHR30521:SF5">
    <property type="entry name" value="BLR4509 PROTEIN"/>
    <property type="match status" value="1"/>
</dbReference>
<name>A0A430HQB8_9BURK</name>
<dbReference type="PANTHER" id="PTHR30521">
    <property type="entry name" value="DEFERROCHELATASE/PEROXIDASE"/>
    <property type="match status" value="1"/>
</dbReference>
<dbReference type="AlphaFoldDB" id="A0A430HQB8"/>
<protein>
    <submittedName>
        <fullName evidence="7">Peroxidase</fullName>
    </submittedName>
</protein>
<evidence type="ECO:0000256" key="3">
    <source>
        <dbReference type="ARBA" id="ARBA00022723"/>
    </source>
</evidence>
<feature type="domain" description="DyP dimeric alpha+beta barrel" evidence="6">
    <location>
        <begin position="11"/>
        <end position="166"/>
    </location>
</feature>
<dbReference type="GO" id="GO:0005829">
    <property type="term" value="C:cytosol"/>
    <property type="evidence" value="ECO:0007669"/>
    <property type="project" value="TreeGrafter"/>
</dbReference>
<evidence type="ECO:0000256" key="1">
    <source>
        <dbReference type="ARBA" id="ARBA00001970"/>
    </source>
</evidence>
<proteinExistence type="predicted"/>
<dbReference type="RefSeq" id="WP_126073072.1">
    <property type="nucleotide sequence ID" value="NZ_CP051166.1"/>
</dbReference>
<reference evidence="7 8" key="1">
    <citation type="submission" date="2018-12" db="EMBL/GenBank/DDBJ databases">
        <authorList>
            <person name="Yang E."/>
        </authorList>
    </citation>
    <scope>NUCLEOTIDE SEQUENCE [LARGE SCALE GENOMIC DNA]</scope>
    <source>
        <strain evidence="7 8">SOD</strain>
    </source>
</reference>
<comment type="caution">
    <text evidence="7">The sequence shown here is derived from an EMBL/GenBank/DDBJ whole genome shotgun (WGS) entry which is preliminary data.</text>
</comment>
<evidence type="ECO:0000313" key="7">
    <source>
        <dbReference type="EMBL" id="RSZ59710.1"/>
    </source>
</evidence>
<accession>A0A430HQB8</accession>
<dbReference type="Proteomes" id="UP000278085">
    <property type="component" value="Unassembled WGS sequence"/>
</dbReference>
<keyword evidence="3" id="KW-0479">Metal-binding</keyword>
<keyword evidence="2 7" id="KW-0575">Peroxidase</keyword>
<evidence type="ECO:0000313" key="8">
    <source>
        <dbReference type="Proteomes" id="UP000278085"/>
    </source>
</evidence>
<evidence type="ECO:0000256" key="4">
    <source>
        <dbReference type="ARBA" id="ARBA00023002"/>
    </source>
</evidence>
<keyword evidence="5" id="KW-0408">Iron</keyword>
<dbReference type="InterPro" id="IPR006314">
    <property type="entry name" value="Dyp_peroxidase"/>
</dbReference>
<sequence length="471" mass="49500">MSESAIDLDDVQGLILRGYRVKLARHFVLTITDALATRKLIGALVRGADGLPAITSARLGVPTPAAFLNISFSAAGLAALGVGAGALASFDPAFQRGATDAVSAATVGDVGPSAPRHWIGGLGDATRVHILLSLWVRDSAALMEHVSAQLRAAFGGSVSELYVHDGGEFADGTVHFGYRHGIAQPAIIGMPPRKQFALDAQEPVPPGEFLLGHPNAAGGSYRVLPPELSANSSYGVFRILEQDVAGFEAMLARHAADAGIDTDLLAAKLMGRWRNGKPLALAPHALDAPLPDAQLNNFGFVSPDPAADDTLGLKCPIGAHIRRNNPRGAAVIGSGSSHHRIVRRSMPYGPQYDPARPDTRARGLIGYFINASIRKQFEFLSSEWNRKHDFVKSATGPGGAADGNAVFNISGEDVLSGVNDPASSAFTLPGKGPNGSANRVLEGFSRLVRTRGGVYCFFPSITGLLYLARLP</sequence>
<dbReference type="GO" id="GO:0020037">
    <property type="term" value="F:heme binding"/>
    <property type="evidence" value="ECO:0007669"/>
    <property type="project" value="InterPro"/>
</dbReference>
<dbReference type="InterPro" id="IPR011008">
    <property type="entry name" value="Dimeric_a/b-barrel"/>
</dbReference>
<dbReference type="EMBL" id="RXLQ01000003">
    <property type="protein sequence ID" value="RSZ59710.1"/>
    <property type="molecule type" value="Genomic_DNA"/>
</dbReference>
<organism evidence="7 8">
    <name type="scientific">Massilia atriviolacea</name>
    <dbReference type="NCBI Taxonomy" id="2495579"/>
    <lineage>
        <taxon>Bacteria</taxon>
        <taxon>Pseudomonadati</taxon>
        <taxon>Pseudomonadota</taxon>
        <taxon>Betaproteobacteria</taxon>
        <taxon>Burkholderiales</taxon>
        <taxon>Oxalobacteraceae</taxon>
        <taxon>Telluria group</taxon>
        <taxon>Massilia</taxon>
    </lineage>
</organism>
<evidence type="ECO:0000256" key="2">
    <source>
        <dbReference type="ARBA" id="ARBA00022559"/>
    </source>
</evidence>
<keyword evidence="8" id="KW-1185">Reference proteome</keyword>
<gene>
    <name evidence="7" type="ORF">EJB06_05800</name>
</gene>
<evidence type="ECO:0000259" key="6">
    <source>
        <dbReference type="Pfam" id="PF21105"/>
    </source>
</evidence>
<dbReference type="SUPFAM" id="SSF54909">
    <property type="entry name" value="Dimeric alpha+beta barrel"/>
    <property type="match status" value="1"/>
</dbReference>
<dbReference type="InterPro" id="IPR049509">
    <property type="entry name" value="DyP_N"/>
</dbReference>
<dbReference type="OrthoDB" id="9781066at2"/>
<comment type="cofactor">
    <cofactor evidence="1">
        <name>heme b</name>
        <dbReference type="ChEBI" id="CHEBI:60344"/>
    </cofactor>
</comment>
<dbReference type="Pfam" id="PF21105">
    <property type="entry name" value="DyP_N"/>
    <property type="match status" value="1"/>
</dbReference>
<evidence type="ECO:0000256" key="5">
    <source>
        <dbReference type="ARBA" id="ARBA00023004"/>
    </source>
</evidence>
<dbReference type="GO" id="GO:0046872">
    <property type="term" value="F:metal ion binding"/>
    <property type="evidence" value="ECO:0007669"/>
    <property type="project" value="UniProtKB-KW"/>
</dbReference>
<keyword evidence="4" id="KW-0560">Oxidoreductase</keyword>
<dbReference type="PROSITE" id="PS51404">
    <property type="entry name" value="DYP_PEROXIDASE"/>
    <property type="match status" value="1"/>
</dbReference>
<dbReference type="GO" id="GO:0004601">
    <property type="term" value="F:peroxidase activity"/>
    <property type="evidence" value="ECO:0007669"/>
    <property type="project" value="UniProtKB-KW"/>
</dbReference>